<dbReference type="Proteomes" id="UP000193922">
    <property type="component" value="Unassembled WGS sequence"/>
</dbReference>
<name>A0A1Y1WLJ0_9FUNG</name>
<dbReference type="GeneID" id="63807471"/>
<gene>
    <name evidence="2" type="ORF">DL89DRAFT_300575</name>
</gene>
<feature type="compositionally biased region" description="Acidic residues" evidence="1">
    <location>
        <begin position="416"/>
        <end position="438"/>
    </location>
</feature>
<proteinExistence type="predicted"/>
<dbReference type="AlphaFoldDB" id="A0A1Y1WLJ0"/>
<organism evidence="2 3">
    <name type="scientific">Linderina pennispora</name>
    <dbReference type="NCBI Taxonomy" id="61395"/>
    <lineage>
        <taxon>Eukaryota</taxon>
        <taxon>Fungi</taxon>
        <taxon>Fungi incertae sedis</taxon>
        <taxon>Zoopagomycota</taxon>
        <taxon>Kickxellomycotina</taxon>
        <taxon>Kickxellomycetes</taxon>
        <taxon>Kickxellales</taxon>
        <taxon>Kickxellaceae</taxon>
        <taxon>Linderina</taxon>
    </lineage>
</organism>
<comment type="caution">
    <text evidence="2">The sequence shown here is derived from an EMBL/GenBank/DDBJ whole genome shotgun (WGS) entry which is preliminary data.</text>
</comment>
<feature type="region of interest" description="Disordered" evidence="1">
    <location>
        <begin position="413"/>
        <end position="438"/>
    </location>
</feature>
<keyword evidence="3" id="KW-1185">Reference proteome</keyword>
<evidence type="ECO:0000313" key="3">
    <source>
        <dbReference type="Proteomes" id="UP000193922"/>
    </source>
</evidence>
<protein>
    <submittedName>
        <fullName evidence="2">Uncharacterized protein</fullName>
    </submittedName>
</protein>
<dbReference type="EMBL" id="MCFD01000001">
    <property type="protein sequence ID" value="ORX74440.1"/>
    <property type="molecule type" value="Genomic_DNA"/>
</dbReference>
<sequence>MCAMGGEMQPWVTCAAKYTGALLPISMAANVTKESIRSNDGDYMSPLKYGTFYLHRASRDTPFWGATGLLRMSHFENLAPPGVTSLELFIDDTRGSKVYVQYKNMARAQLFYNEIKCIFSDAQEVQVFYDGEDSSHAGYEFWHRLSTGLLLWKPLIDFHRAHFNPNFGHFAEPAKLCRPAMIELIHRNSETLEQLDIKEGKLANFPGFLVRDNGEPAVHSCVKLLDLELHVLSGGCGEKKLIHPCLDGVPFPALHHSVCMNGHSYGNDTILKGSTSIMEYLCIPALSVITDVLVQNGVAAAGHFPALRVVEVMSSDDIAPNNQCYFSDMDKDSCDDEYGGYVLDLWLAQLLISLEGTRSVKRNASLIDEDPKKLTCQSPGDIFGSPLWLIPRDGWGYYALKFGRDVLKYTTGALDSDGEPDEAVSDTSDDEESDDEDLDMAELCPLGGPCISDMPDALYTL</sequence>
<accession>A0A1Y1WLJ0</accession>
<dbReference type="RefSeq" id="XP_040747651.1">
    <property type="nucleotide sequence ID" value="XM_040890823.1"/>
</dbReference>
<dbReference type="OrthoDB" id="5529877at2759"/>
<evidence type="ECO:0000256" key="1">
    <source>
        <dbReference type="SAM" id="MobiDB-lite"/>
    </source>
</evidence>
<reference evidence="2 3" key="1">
    <citation type="submission" date="2016-07" db="EMBL/GenBank/DDBJ databases">
        <title>Pervasive Adenine N6-methylation of Active Genes in Fungi.</title>
        <authorList>
            <consortium name="DOE Joint Genome Institute"/>
            <person name="Mondo S.J."/>
            <person name="Dannebaum R.O."/>
            <person name="Kuo R.C."/>
            <person name="Labutti K."/>
            <person name="Haridas S."/>
            <person name="Kuo A."/>
            <person name="Salamov A."/>
            <person name="Ahrendt S.R."/>
            <person name="Lipzen A."/>
            <person name="Sullivan W."/>
            <person name="Andreopoulos W.B."/>
            <person name="Clum A."/>
            <person name="Lindquist E."/>
            <person name="Daum C."/>
            <person name="Ramamoorthy G.K."/>
            <person name="Gryganskyi A."/>
            <person name="Culley D."/>
            <person name="Magnuson J.K."/>
            <person name="James T.Y."/>
            <person name="O'Malley M.A."/>
            <person name="Stajich J.E."/>
            <person name="Spatafora J.W."/>
            <person name="Visel A."/>
            <person name="Grigoriev I.V."/>
        </authorList>
    </citation>
    <scope>NUCLEOTIDE SEQUENCE [LARGE SCALE GENOMIC DNA]</scope>
    <source>
        <strain evidence="2 3">ATCC 12442</strain>
    </source>
</reference>
<evidence type="ECO:0000313" key="2">
    <source>
        <dbReference type="EMBL" id="ORX74440.1"/>
    </source>
</evidence>